<feature type="region of interest" description="Disordered" evidence="1">
    <location>
        <begin position="68"/>
        <end position="131"/>
    </location>
</feature>
<proteinExistence type="predicted"/>
<dbReference type="Proteomes" id="UP000694044">
    <property type="component" value="Unassembled WGS sequence"/>
</dbReference>
<keyword evidence="3" id="KW-1185">Reference proteome</keyword>
<sequence>MEPFTCTTCWARVVPPPIDLDALGLQLRRCTSCRALLSWDAFAHAAAREAARRCTSCANGPNALAHWHQHDLAPAQPEPDTREQSMALVAEKMGPPPPVAPPRAERGHGRQRRIRNRVQMRRRKKHAKERE</sequence>
<evidence type="ECO:0000256" key="1">
    <source>
        <dbReference type="SAM" id="MobiDB-lite"/>
    </source>
</evidence>
<evidence type="ECO:0000313" key="2">
    <source>
        <dbReference type="EMBL" id="KAG7389788.1"/>
    </source>
</evidence>
<feature type="compositionally biased region" description="Basic residues" evidence="1">
    <location>
        <begin position="109"/>
        <end position="131"/>
    </location>
</feature>
<dbReference type="EMBL" id="JAGDFM010000040">
    <property type="protein sequence ID" value="KAG7389788.1"/>
    <property type="molecule type" value="Genomic_DNA"/>
</dbReference>
<dbReference type="OrthoDB" id="143892at2759"/>
<gene>
    <name evidence="2" type="ORF">PHYPSEUDO_009708</name>
</gene>
<reference evidence="2" key="1">
    <citation type="submission" date="2021-02" db="EMBL/GenBank/DDBJ databases">
        <authorList>
            <person name="Palmer J.M."/>
        </authorList>
    </citation>
    <scope>NUCLEOTIDE SEQUENCE</scope>
    <source>
        <strain evidence="2">SCRP734</strain>
    </source>
</reference>
<comment type="caution">
    <text evidence="2">The sequence shown here is derived from an EMBL/GenBank/DDBJ whole genome shotgun (WGS) entry which is preliminary data.</text>
</comment>
<dbReference type="AlphaFoldDB" id="A0A8T1WAM9"/>
<organism evidence="2 3">
    <name type="scientific">Phytophthora pseudosyringae</name>
    <dbReference type="NCBI Taxonomy" id="221518"/>
    <lineage>
        <taxon>Eukaryota</taxon>
        <taxon>Sar</taxon>
        <taxon>Stramenopiles</taxon>
        <taxon>Oomycota</taxon>
        <taxon>Peronosporomycetes</taxon>
        <taxon>Peronosporales</taxon>
        <taxon>Peronosporaceae</taxon>
        <taxon>Phytophthora</taxon>
    </lineage>
</organism>
<accession>A0A8T1WAM9</accession>
<name>A0A8T1WAM9_9STRA</name>
<protein>
    <submittedName>
        <fullName evidence="2">Uncharacterized protein</fullName>
    </submittedName>
</protein>
<evidence type="ECO:0000313" key="3">
    <source>
        <dbReference type="Proteomes" id="UP000694044"/>
    </source>
</evidence>